<evidence type="ECO:0000313" key="2">
    <source>
        <dbReference type="EMBL" id="MVT25073.1"/>
    </source>
</evidence>
<organism evidence="2 3">
    <name type="scientific">Nesterenkonia alkaliphila</name>
    <dbReference type="NCBI Taxonomy" id="1463631"/>
    <lineage>
        <taxon>Bacteria</taxon>
        <taxon>Bacillati</taxon>
        <taxon>Actinomycetota</taxon>
        <taxon>Actinomycetes</taxon>
        <taxon>Micrococcales</taxon>
        <taxon>Micrococcaceae</taxon>
        <taxon>Nesterenkonia</taxon>
    </lineage>
</organism>
<name>A0A7K1UF19_9MICC</name>
<proteinExistence type="predicted"/>
<dbReference type="Proteomes" id="UP000460157">
    <property type="component" value="Unassembled WGS sequence"/>
</dbReference>
<keyword evidence="1" id="KW-0812">Transmembrane</keyword>
<feature type="transmembrane region" description="Helical" evidence="1">
    <location>
        <begin position="67"/>
        <end position="90"/>
    </location>
</feature>
<accession>A0A7K1UF19</accession>
<keyword evidence="1" id="KW-1133">Transmembrane helix</keyword>
<reference evidence="2 3" key="1">
    <citation type="submission" date="2019-12" db="EMBL/GenBank/DDBJ databases">
        <title>Nesterenkonia muleiensis sp. nov., a novel actinobacterium isolated from sap of Populus euphratica.</title>
        <authorList>
            <person name="Wang R."/>
        </authorList>
    </citation>
    <scope>NUCLEOTIDE SEQUENCE [LARGE SCALE GENOMIC DNA]</scope>
    <source>
        <strain evidence="2 3">F10</strain>
    </source>
</reference>
<evidence type="ECO:0000256" key="1">
    <source>
        <dbReference type="SAM" id="Phobius"/>
    </source>
</evidence>
<evidence type="ECO:0008006" key="4">
    <source>
        <dbReference type="Google" id="ProtNLM"/>
    </source>
</evidence>
<feature type="transmembrane region" description="Helical" evidence="1">
    <location>
        <begin position="27"/>
        <end position="55"/>
    </location>
</feature>
<dbReference type="OrthoDB" id="4774950at2"/>
<sequence>MRLLTGVGASVFPDFDAVGGSDLILEVLGALLTVVLVFSLLMLLISIIAWALGASSGNAQVATRGRTGVLVALGGAALSGGAVVWMNFLIDVGGTI</sequence>
<comment type="caution">
    <text evidence="2">The sequence shown here is derived from an EMBL/GenBank/DDBJ whole genome shotgun (WGS) entry which is preliminary data.</text>
</comment>
<keyword evidence="3" id="KW-1185">Reference proteome</keyword>
<gene>
    <name evidence="2" type="ORF">GNZ21_01620</name>
</gene>
<dbReference type="InterPro" id="IPR046094">
    <property type="entry name" value="DUF6112"/>
</dbReference>
<dbReference type="Pfam" id="PF19607">
    <property type="entry name" value="DUF6112"/>
    <property type="match status" value="1"/>
</dbReference>
<dbReference type="EMBL" id="WRPM01000011">
    <property type="protein sequence ID" value="MVT25073.1"/>
    <property type="molecule type" value="Genomic_DNA"/>
</dbReference>
<keyword evidence="1" id="KW-0472">Membrane</keyword>
<protein>
    <recommendedName>
        <fullName evidence="4">Integral membrane protein</fullName>
    </recommendedName>
</protein>
<evidence type="ECO:0000313" key="3">
    <source>
        <dbReference type="Proteomes" id="UP000460157"/>
    </source>
</evidence>
<dbReference type="AlphaFoldDB" id="A0A7K1UF19"/>